<dbReference type="Pfam" id="PF13310">
    <property type="entry name" value="Virulence_RhuM"/>
    <property type="match status" value="1"/>
</dbReference>
<dbReference type="Gene3D" id="1.20.120.1870">
    <property type="entry name" value="Fic/DOC protein, Fido domain"/>
    <property type="match status" value="1"/>
</dbReference>
<feature type="domain" description="Fido" evidence="1">
    <location>
        <begin position="184"/>
        <end position="322"/>
    </location>
</feature>
<evidence type="ECO:0000259" key="1">
    <source>
        <dbReference type="PROSITE" id="PS51459"/>
    </source>
</evidence>
<dbReference type="PANTHER" id="PTHR35810">
    <property type="entry name" value="CYTOPLASMIC PROTEIN-RELATED"/>
    <property type="match status" value="1"/>
</dbReference>
<sequence>MVKVIQKENKQLVIYQTPSGAIELRGDFRHETIWATQAQIAGVFQIERSVITKHIRNIFKDGEISKKSNVQKMHIANSDKPAAFYSLDIILAVGYRANSKRAIEFRRWATKTLREHITQGYTINRKRIAHNYDAFMKTVADIQTLLPEHIILDPKTILELIKEFASTWVSLDAYDKEALKVIGTTKKAVKLAGEELFRAIGNLRAELIKKGEATELFAQERRSGAVEGIAGNIMQSFGGKPLYPSVEEKAAHLLYFMVKNHPFTDGNKRSGAFAFIWFLRRYRAKRSRSINPASLTALTLLIAESDPKKKEQMAALVTQLLK</sequence>
<organism evidence="2 3">
    <name type="scientific">Candidatus Niyogibacteria bacterium RIFCSPLOWO2_01_FULL_45_48</name>
    <dbReference type="NCBI Taxonomy" id="1801724"/>
    <lineage>
        <taxon>Bacteria</taxon>
        <taxon>Candidatus Niyogiibacteriota</taxon>
    </lineage>
</organism>
<dbReference type="PROSITE" id="PS51459">
    <property type="entry name" value="FIDO"/>
    <property type="match status" value="1"/>
</dbReference>
<dbReference type="PANTHER" id="PTHR35810:SF1">
    <property type="entry name" value="CYTOPLASMIC PROTEIN"/>
    <property type="match status" value="1"/>
</dbReference>
<evidence type="ECO:0000313" key="3">
    <source>
        <dbReference type="Proteomes" id="UP000177486"/>
    </source>
</evidence>
<dbReference type="Pfam" id="PF02661">
    <property type="entry name" value="Fic"/>
    <property type="match status" value="1"/>
</dbReference>
<dbReference type="AlphaFoldDB" id="A0A1G2EUD4"/>
<reference evidence="2 3" key="1">
    <citation type="journal article" date="2016" name="Nat. Commun.">
        <title>Thousands of microbial genomes shed light on interconnected biogeochemical processes in an aquifer system.</title>
        <authorList>
            <person name="Anantharaman K."/>
            <person name="Brown C.T."/>
            <person name="Hug L.A."/>
            <person name="Sharon I."/>
            <person name="Castelle C.J."/>
            <person name="Probst A.J."/>
            <person name="Thomas B.C."/>
            <person name="Singh A."/>
            <person name="Wilkins M.J."/>
            <person name="Karaoz U."/>
            <person name="Brodie E.L."/>
            <person name="Williams K.H."/>
            <person name="Hubbard S.S."/>
            <person name="Banfield J.F."/>
        </authorList>
    </citation>
    <scope>NUCLEOTIDE SEQUENCE [LARGE SCALE GENOMIC DNA]</scope>
</reference>
<dbReference type="EMBL" id="MHMQ01000036">
    <property type="protein sequence ID" value="OGZ29435.1"/>
    <property type="molecule type" value="Genomic_DNA"/>
</dbReference>
<name>A0A1G2EUD4_9BACT</name>
<gene>
    <name evidence="2" type="ORF">A2931_01475</name>
</gene>
<dbReference type="SUPFAM" id="SSF140931">
    <property type="entry name" value="Fic-like"/>
    <property type="match status" value="1"/>
</dbReference>
<comment type="caution">
    <text evidence="2">The sequence shown here is derived from an EMBL/GenBank/DDBJ whole genome shotgun (WGS) entry which is preliminary data.</text>
</comment>
<proteinExistence type="predicted"/>
<dbReference type="InterPro" id="IPR036597">
    <property type="entry name" value="Fido-like_dom_sf"/>
</dbReference>
<dbReference type="InterPro" id="IPR003812">
    <property type="entry name" value="Fido"/>
</dbReference>
<dbReference type="InterPro" id="IPR011204">
    <property type="entry name" value="Virulence_RhuM-like"/>
</dbReference>
<dbReference type="InterPro" id="IPR053737">
    <property type="entry name" value="Type_II_TA_Toxin"/>
</dbReference>
<protein>
    <submittedName>
        <fullName evidence="2">Death-on-curing protein</fullName>
    </submittedName>
</protein>
<evidence type="ECO:0000313" key="2">
    <source>
        <dbReference type="EMBL" id="OGZ29435.1"/>
    </source>
</evidence>
<dbReference type="Proteomes" id="UP000177486">
    <property type="component" value="Unassembled WGS sequence"/>
</dbReference>
<accession>A0A1G2EUD4</accession>